<keyword evidence="3" id="KW-0479">Metal-binding</keyword>
<dbReference type="GO" id="GO:0070006">
    <property type="term" value="F:metalloaminopeptidase activity"/>
    <property type="evidence" value="ECO:0007669"/>
    <property type="project" value="InterPro"/>
</dbReference>
<dbReference type="OrthoDB" id="10261878at2759"/>
<evidence type="ECO:0000259" key="6">
    <source>
        <dbReference type="SMART" id="SM01011"/>
    </source>
</evidence>
<dbReference type="InterPro" id="IPR029149">
    <property type="entry name" value="Creatin/AminoP/Spt16_N"/>
</dbReference>
<evidence type="ECO:0000256" key="5">
    <source>
        <dbReference type="ARBA" id="ARBA00023211"/>
    </source>
</evidence>
<dbReference type="Gene3D" id="3.90.230.10">
    <property type="entry name" value="Creatinase/methionine aminopeptidase superfamily"/>
    <property type="match status" value="1"/>
</dbReference>
<comment type="similarity">
    <text evidence="2">Belongs to the peptidase M24B family.</text>
</comment>
<dbReference type="GO" id="GO:0006508">
    <property type="term" value="P:proteolysis"/>
    <property type="evidence" value="ECO:0007669"/>
    <property type="project" value="TreeGrafter"/>
</dbReference>
<dbReference type="AlphaFoldDB" id="A0A1Y1UTZ1"/>
<keyword evidence="7" id="KW-0031">Aminopeptidase</keyword>
<keyword evidence="8" id="KW-1185">Reference proteome</keyword>
<keyword evidence="4" id="KW-0378">Hydrolase</keyword>
<comment type="cofactor">
    <cofactor evidence="1">
        <name>Mn(2+)</name>
        <dbReference type="ChEBI" id="CHEBI:29035"/>
    </cofactor>
</comment>
<evidence type="ECO:0000256" key="1">
    <source>
        <dbReference type="ARBA" id="ARBA00001936"/>
    </source>
</evidence>
<dbReference type="SUPFAM" id="SSF53092">
    <property type="entry name" value="Creatinase/prolidase N-terminal domain"/>
    <property type="match status" value="1"/>
</dbReference>
<dbReference type="CDD" id="cd01087">
    <property type="entry name" value="Prolidase"/>
    <property type="match status" value="1"/>
</dbReference>
<keyword evidence="5" id="KW-0464">Manganese</keyword>
<evidence type="ECO:0000256" key="4">
    <source>
        <dbReference type="ARBA" id="ARBA00022801"/>
    </source>
</evidence>
<evidence type="ECO:0000313" key="7">
    <source>
        <dbReference type="EMBL" id="ORX41482.1"/>
    </source>
</evidence>
<dbReference type="PANTHER" id="PTHR43226">
    <property type="entry name" value="XAA-PRO AMINOPEPTIDASE 3"/>
    <property type="match status" value="1"/>
</dbReference>
<dbReference type="PANTHER" id="PTHR43226:SF4">
    <property type="entry name" value="XAA-PRO AMINOPEPTIDASE 3"/>
    <property type="match status" value="1"/>
</dbReference>
<gene>
    <name evidence="7" type="ORF">BCR36DRAFT_587970</name>
</gene>
<evidence type="ECO:0000256" key="2">
    <source>
        <dbReference type="ARBA" id="ARBA00008766"/>
    </source>
</evidence>
<keyword evidence="7" id="KW-0645">Protease</keyword>
<comment type="caution">
    <text evidence="7">The sequence shown here is derived from an EMBL/GenBank/DDBJ whole genome shotgun (WGS) entry which is preliminary data.</text>
</comment>
<organism evidence="7 8">
    <name type="scientific">Piromyces finnis</name>
    <dbReference type="NCBI Taxonomy" id="1754191"/>
    <lineage>
        <taxon>Eukaryota</taxon>
        <taxon>Fungi</taxon>
        <taxon>Fungi incertae sedis</taxon>
        <taxon>Chytridiomycota</taxon>
        <taxon>Chytridiomycota incertae sedis</taxon>
        <taxon>Neocallimastigomycetes</taxon>
        <taxon>Neocallimastigales</taxon>
        <taxon>Neocallimastigaceae</taxon>
        <taxon>Piromyces</taxon>
    </lineage>
</organism>
<reference evidence="7 8" key="2">
    <citation type="submission" date="2016-08" db="EMBL/GenBank/DDBJ databases">
        <title>Pervasive Adenine N6-methylation of Active Genes in Fungi.</title>
        <authorList>
            <consortium name="DOE Joint Genome Institute"/>
            <person name="Mondo S.J."/>
            <person name="Dannebaum R.O."/>
            <person name="Kuo R.C."/>
            <person name="Labutti K."/>
            <person name="Haridas S."/>
            <person name="Kuo A."/>
            <person name="Salamov A."/>
            <person name="Ahrendt S.R."/>
            <person name="Lipzen A."/>
            <person name="Sullivan W."/>
            <person name="Andreopoulos W.B."/>
            <person name="Clum A."/>
            <person name="Lindquist E."/>
            <person name="Daum C."/>
            <person name="Ramamoorthy G.K."/>
            <person name="Gryganskyi A."/>
            <person name="Culley D."/>
            <person name="Magnuson J.K."/>
            <person name="James T.Y."/>
            <person name="O'Malley M.A."/>
            <person name="Stajich J.E."/>
            <person name="Spatafora J.W."/>
            <person name="Visel A."/>
            <person name="Grigoriev I.V."/>
        </authorList>
    </citation>
    <scope>NUCLEOTIDE SEQUENCE [LARGE SCALE GENOMIC DNA]</scope>
    <source>
        <strain evidence="8">finn</strain>
    </source>
</reference>
<name>A0A1Y1UTZ1_9FUNG</name>
<evidence type="ECO:0000256" key="3">
    <source>
        <dbReference type="ARBA" id="ARBA00022723"/>
    </source>
</evidence>
<accession>A0A1Y1UTZ1</accession>
<feature type="domain" description="Aminopeptidase P N-terminal" evidence="6">
    <location>
        <begin position="87"/>
        <end position="223"/>
    </location>
</feature>
<dbReference type="SUPFAM" id="SSF55920">
    <property type="entry name" value="Creatinase/aminopeptidase"/>
    <property type="match status" value="1"/>
</dbReference>
<dbReference type="Pfam" id="PF05195">
    <property type="entry name" value="AMP_N"/>
    <property type="match status" value="1"/>
</dbReference>
<dbReference type="SMART" id="SM01011">
    <property type="entry name" value="AMP_N"/>
    <property type="match status" value="1"/>
</dbReference>
<dbReference type="STRING" id="1754191.A0A1Y1UTZ1"/>
<dbReference type="Proteomes" id="UP000193719">
    <property type="component" value="Unassembled WGS sequence"/>
</dbReference>
<dbReference type="GO" id="GO:0005739">
    <property type="term" value="C:mitochondrion"/>
    <property type="evidence" value="ECO:0007669"/>
    <property type="project" value="TreeGrafter"/>
</dbReference>
<dbReference type="GO" id="GO:0030145">
    <property type="term" value="F:manganese ion binding"/>
    <property type="evidence" value="ECO:0007669"/>
    <property type="project" value="InterPro"/>
</dbReference>
<dbReference type="EMBL" id="MCFH01000086">
    <property type="protein sequence ID" value="ORX41482.1"/>
    <property type="molecule type" value="Genomic_DNA"/>
</dbReference>
<dbReference type="InterPro" id="IPR052433">
    <property type="entry name" value="X-Pro_dipept-like"/>
</dbReference>
<proteinExistence type="inferred from homology"/>
<dbReference type="InterPro" id="IPR036005">
    <property type="entry name" value="Creatinase/aminopeptidase-like"/>
</dbReference>
<dbReference type="Gene3D" id="3.40.350.10">
    <property type="entry name" value="Creatinase/prolidase N-terminal domain"/>
    <property type="match status" value="1"/>
</dbReference>
<reference evidence="7 8" key="1">
    <citation type="submission" date="2016-08" db="EMBL/GenBank/DDBJ databases">
        <title>Genomes of anaerobic fungi encode conserved fungal cellulosomes for biomass hydrolysis.</title>
        <authorList>
            <consortium name="DOE Joint Genome Institute"/>
            <person name="Haitjema C.H."/>
            <person name="Gilmore S.P."/>
            <person name="Henske J.K."/>
            <person name="Solomon K.V."/>
            <person name="De Groot R."/>
            <person name="Kuo A."/>
            <person name="Mondo S.J."/>
            <person name="Salamov A.A."/>
            <person name="Labutti K."/>
            <person name="Zhao Z."/>
            <person name="Chiniquy J."/>
            <person name="Barry K."/>
            <person name="Brewer H.M."/>
            <person name="Purvine S.O."/>
            <person name="Wright A.T."/>
            <person name="Boxma B."/>
            <person name="Van Alen T."/>
            <person name="Hackstein J.H."/>
            <person name="Baker S.E."/>
            <person name="Grigoriev I.V."/>
            <person name="O'Malley M.A."/>
        </authorList>
    </citation>
    <scope>NUCLEOTIDE SEQUENCE [LARGE SCALE GENOMIC DNA]</scope>
    <source>
        <strain evidence="8">finn</strain>
    </source>
</reference>
<dbReference type="InterPro" id="IPR000994">
    <property type="entry name" value="Pept_M24"/>
</dbReference>
<evidence type="ECO:0000313" key="8">
    <source>
        <dbReference type="Proteomes" id="UP000193719"/>
    </source>
</evidence>
<dbReference type="InterPro" id="IPR007865">
    <property type="entry name" value="Aminopep_P_N"/>
</dbReference>
<dbReference type="Pfam" id="PF00557">
    <property type="entry name" value="Peptidase_M24"/>
    <property type="match status" value="1"/>
</dbReference>
<sequence>MNDNKILTNFNSSQQFLPYIDNLKRKLFLNKCTGRNTVINLPKTPLVLSNSHSISIVSKNEVKENIGQISSFTHPELIKSLEITPGVSSLQYEFHRAKLIEEIPNHSIVVISGYGLRYMTKGIFYKFHQNTDFLYLTGFNQPDGAVILEKDISLPRKYKMTFFCLPKNKKLERWDGPRCGLNNAIKYFKADEAFPINQFNKKLQEIVNKKLQTIKDFPTIYSNIFIKVNVVDSTLPEKQQIVDTFNYSSTASTMSVGNTDPDASDQMATLSSYLRKITLKIPKNRWPTESSPYSRNPDVIKSIIPLISNFRLIKSSYEIDLLKKVGDITGEAFIETFKGTKPGLYENHLEAIFEFNVKYRNAQFLSYIPVVASGKNSLFMHYVDNNCKLNDGDLILMDAGAELNHYVSDVTRTWPVNGTFSKPQRKIYQLLLDIQKMCINMCTVKSGNTLNRIHQRFLDILAKELSKVFNRQVSWMETNDICPHHIGHYMGMDVHDTEDISRSLPLKEGMVITIEPGIYIPYDDRYPKEYQGIGIRIEDDIVVGSKKPINLTKSVPKEINEIEAIMAERK</sequence>
<protein>
    <submittedName>
        <fullName evidence="7">Creatinase/aminopeptidase</fullName>
    </submittedName>
</protein>